<organism evidence="3 4">
    <name type="scientific">Plantactinospora siamensis</name>
    <dbReference type="NCBI Taxonomy" id="555372"/>
    <lineage>
        <taxon>Bacteria</taxon>
        <taxon>Bacillati</taxon>
        <taxon>Actinomycetota</taxon>
        <taxon>Actinomycetes</taxon>
        <taxon>Micromonosporales</taxon>
        <taxon>Micromonosporaceae</taxon>
        <taxon>Plantactinospora</taxon>
    </lineage>
</organism>
<feature type="domain" description="Acyl-CoA thioesterase-like C-terminal" evidence="2">
    <location>
        <begin position="179"/>
        <end position="284"/>
    </location>
</feature>
<dbReference type="Proteomes" id="UP001589894">
    <property type="component" value="Unassembled WGS sequence"/>
</dbReference>
<feature type="domain" description="Acyl-CoA thioesterase-like N-terminal HotDog" evidence="1">
    <location>
        <begin position="24"/>
        <end position="102"/>
    </location>
</feature>
<dbReference type="Gene3D" id="2.40.160.210">
    <property type="entry name" value="Acyl-CoA thioesterase, double hotdog domain"/>
    <property type="match status" value="1"/>
</dbReference>
<comment type="caution">
    <text evidence="3">The sequence shown here is derived from an EMBL/GenBank/DDBJ whole genome shotgun (WGS) entry which is preliminary data.</text>
</comment>
<keyword evidence="4" id="KW-1185">Reference proteome</keyword>
<dbReference type="InterPro" id="IPR042171">
    <property type="entry name" value="Acyl-CoA_hotdog"/>
</dbReference>
<proteinExistence type="predicted"/>
<dbReference type="Pfam" id="PF20789">
    <property type="entry name" value="4HBT_3C"/>
    <property type="match status" value="1"/>
</dbReference>
<dbReference type="InterPro" id="IPR052389">
    <property type="entry name" value="Sec_Metab_Biosynth-Assoc"/>
</dbReference>
<dbReference type="PANTHER" id="PTHR38110:SF1">
    <property type="entry name" value="THIOESTERASE DOMAIN-CONTAINING PROTEIN"/>
    <property type="match status" value="1"/>
</dbReference>
<gene>
    <name evidence="3" type="ORF">ACFFHU_27735</name>
</gene>
<evidence type="ECO:0000313" key="4">
    <source>
        <dbReference type="Proteomes" id="UP001589894"/>
    </source>
</evidence>
<dbReference type="PANTHER" id="PTHR38110">
    <property type="entry name" value="CHROMOSOME 23, WHOLE GENOME SHOTGUN SEQUENCE"/>
    <property type="match status" value="1"/>
</dbReference>
<dbReference type="RefSeq" id="WP_377343298.1">
    <property type="nucleotide sequence ID" value="NZ_JBHLUE010000026.1"/>
</dbReference>
<dbReference type="SUPFAM" id="SSF54637">
    <property type="entry name" value="Thioesterase/thiol ester dehydrase-isomerase"/>
    <property type="match status" value="2"/>
</dbReference>
<accession>A0ABV6P5X9</accession>
<dbReference type="InterPro" id="IPR049449">
    <property type="entry name" value="TesB_ACOT8-like_N"/>
</dbReference>
<dbReference type="Pfam" id="PF13622">
    <property type="entry name" value="4HBT_3"/>
    <property type="match status" value="1"/>
</dbReference>
<name>A0ABV6P5X9_9ACTN</name>
<dbReference type="InterPro" id="IPR029069">
    <property type="entry name" value="HotDog_dom_sf"/>
</dbReference>
<reference evidence="3 4" key="1">
    <citation type="submission" date="2024-09" db="EMBL/GenBank/DDBJ databases">
        <authorList>
            <person name="Sun Q."/>
            <person name="Mori K."/>
        </authorList>
    </citation>
    <scope>NUCLEOTIDE SEQUENCE [LARGE SCALE GENOMIC DNA]</scope>
    <source>
        <strain evidence="3 4">TBRC 2205</strain>
    </source>
</reference>
<dbReference type="InterPro" id="IPR049450">
    <property type="entry name" value="ACOT8-like_C"/>
</dbReference>
<evidence type="ECO:0000259" key="1">
    <source>
        <dbReference type="Pfam" id="PF13622"/>
    </source>
</evidence>
<dbReference type="EMBL" id="JBHLUE010000026">
    <property type="protein sequence ID" value="MFC0567922.1"/>
    <property type="molecule type" value="Genomic_DNA"/>
</dbReference>
<evidence type="ECO:0000313" key="3">
    <source>
        <dbReference type="EMBL" id="MFC0567922.1"/>
    </source>
</evidence>
<evidence type="ECO:0000259" key="2">
    <source>
        <dbReference type="Pfam" id="PF20789"/>
    </source>
</evidence>
<protein>
    <submittedName>
        <fullName evidence="3">Thioesterase family protein</fullName>
    </submittedName>
</protein>
<sequence length="311" mass="34586">MESLEQQTAVEQTAEGKYRGNVSEDWKLWAPVGGYLSGIALRAAQSASNMARPVSLTCHYLHEATFGSVDLEVTTLSVTERADSHLVRMTQNGNDILVALATAAPTDLPGPNENWQEAPEVTEPEDMPGTLLYPDAAQLLGDQPYWKMLEFRMVKGMQPTHAYPDLSGLSEEELIERRFTPRRDAHIRGWQRIANGEGAKDPWVDACRYLIICAGMMFPVVADPFTPPLRFIAPTLNLTVDFHTFHPEDQWLLADATGAHAGQGVLGADTRLWARSGDLLATAQAQLTYHDFSDPKLMERLHKSWFALREG</sequence>